<dbReference type="AlphaFoldDB" id="A0AAD4E7P6"/>
<sequence>MSMSHTRRLFKTDTSHNILNTLNLPLPPVEMANVVKGHLSRLNFLHKAEIVDGIKVTHFLEANYLIDMIIDVVWLQGLYVDINRKRLDCVSSLAGAAVHNALKAYHKGIYKNVNASTEQFYDIYSSIIVLINRIRLDDVSRERYKSLCRSIIKHGEADLGL</sequence>
<name>A0AAD4E7P6_9AGAM</name>
<dbReference type="GeneID" id="64671232"/>
<comment type="caution">
    <text evidence="1">The sequence shown here is derived from an EMBL/GenBank/DDBJ whole genome shotgun (WGS) entry which is preliminary data.</text>
</comment>
<organism evidence="1 2">
    <name type="scientific">Suillus fuscotomentosus</name>
    <dbReference type="NCBI Taxonomy" id="1912939"/>
    <lineage>
        <taxon>Eukaryota</taxon>
        <taxon>Fungi</taxon>
        <taxon>Dikarya</taxon>
        <taxon>Basidiomycota</taxon>
        <taxon>Agaricomycotina</taxon>
        <taxon>Agaricomycetes</taxon>
        <taxon>Agaricomycetidae</taxon>
        <taxon>Boletales</taxon>
        <taxon>Suillineae</taxon>
        <taxon>Suillaceae</taxon>
        <taxon>Suillus</taxon>
    </lineage>
</organism>
<gene>
    <name evidence="1" type="ORF">F5891DRAFT_979790</name>
</gene>
<reference evidence="1" key="1">
    <citation type="journal article" date="2020" name="New Phytol.">
        <title>Comparative genomics reveals dynamic genome evolution in host specialist ectomycorrhizal fungi.</title>
        <authorList>
            <person name="Lofgren L.A."/>
            <person name="Nguyen N.H."/>
            <person name="Vilgalys R."/>
            <person name="Ruytinx J."/>
            <person name="Liao H.L."/>
            <person name="Branco S."/>
            <person name="Kuo A."/>
            <person name="LaButti K."/>
            <person name="Lipzen A."/>
            <person name="Andreopoulos W."/>
            <person name="Pangilinan J."/>
            <person name="Riley R."/>
            <person name="Hundley H."/>
            <person name="Na H."/>
            <person name="Barry K."/>
            <person name="Grigoriev I.V."/>
            <person name="Stajich J.E."/>
            <person name="Kennedy P.G."/>
        </authorList>
    </citation>
    <scope>NUCLEOTIDE SEQUENCE</scope>
    <source>
        <strain evidence="1">FC203</strain>
    </source>
</reference>
<accession>A0AAD4E7P6</accession>
<proteinExistence type="predicted"/>
<keyword evidence="2" id="KW-1185">Reference proteome</keyword>
<dbReference type="RefSeq" id="XP_041226463.1">
    <property type="nucleotide sequence ID" value="XM_041376934.1"/>
</dbReference>
<protein>
    <submittedName>
        <fullName evidence="1">Uncharacterized protein</fullName>
    </submittedName>
</protein>
<dbReference type="EMBL" id="JABBWK010000024">
    <property type="protein sequence ID" value="KAG1900887.1"/>
    <property type="molecule type" value="Genomic_DNA"/>
</dbReference>
<evidence type="ECO:0000313" key="1">
    <source>
        <dbReference type="EMBL" id="KAG1900887.1"/>
    </source>
</evidence>
<evidence type="ECO:0000313" key="2">
    <source>
        <dbReference type="Proteomes" id="UP001195769"/>
    </source>
</evidence>
<dbReference type="Proteomes" id="UP001195769">
    <property type="component" value="Unassembled WGS sequence"/>
</dbReference>